<feature type="transmembrane region" description="Helical" evidence="1">
    <location>
        <begin position="6"/>
        <end position="25"/>
    </location>
</feature>
<organism evidence="2 3">
    <name type="scientific">Fictibacillus iocasae</name>
    <dbReference type="NCBI Taxonomy" id="2715437"/>
    <lineage>
        <taxon>Bacteria</taxon>
        <taxon>Bacillati</taxon>
        <taxon>Bacillota</taxon>
        <taxon>Bacilli</taxon>
        <taxon>Bacillales</taxon>
        <taxon>Fictibacillaceae</taxon>
        <taxon>Fictibacillus</taxon>
    </lineage>
</organism>
<dbReference type="InterPro" id="IPR032111">
    <property type="entry name" value="Clostridium_phage_holin"/>
</dbReference>
<name>A0ABW2NL73_9BACL</name>
<comment type="caution">
    <text evidence="2">The sequence shown here is derived from an EMBL/GenBank/DDBJ whole genome shotgun (WGS) entry which is preliminary data.</text>
</comment>
<feature type="transmembrane region" description="Helical" evidence="1">
    <location>
        <begin position="37"/>
        <end position="54"/>
    </location>
</feature>
<feature type="transmembrane region" description="Helical" evidence="1">
    <location>
        <begin position="60"/>
        <end position="81"/>
    </location>
</feature>
<evidence type="ECO:0000313" key="2">
    <source>
        <dbReference type="EMBL" id="MFC7370170.1"/>
    </source>
</evidence>
<proteinExistence type="predicted"/>
<keyword evidence="1" id="KW-1133">Transmembrane helix</keyword>
<sequence length="85" mass="9727">MEEFSIFIHFLEGDYAFILPVLFLLGLRLHSTPQIPAWSIFWILAAVSMIIAFWKFGVHVVSFTNGILAAGISFYGLITYLKMRK</sequence>
<dbReference type="RefSeq" id="WP_379744935.1">
    <property type="nucleotide sequence ID" value="NZ_JBHTCP010000002.1"/>
</dbReference>
<dbReference type="Pfam" id="PF16079">
    <property type="entry name" value="Phage_holin_5_2"/>
    <property type="match status" value="1"/>
</dbReference>
<protein>
    <submittedName>
        <fullName evidence="2">Phage holin family protein</fullName>
    </submittedName>
</protein>
<reference evidence="3" key="1">
    <citation type="journal article" date="2019" name="Int. J. Syst. Evol. Microbiol.">
        <title>The Global Catalogue of Microorganisms (GCM) 10K type strain sequencing project: providing services to taxonomists for standard genome sequencing and annotation.</title>
        <authorList>
            <consortium name="The Broad Institute Genomics Platform"/>
            <consortium name="The Broad Institute Genome Sequencing Center for Infectious Disease"/>
            <person name="Wu L."/>
            <person name="Ma J."/>
        </authorList>
    </citation>
    <scope>NUCLEOTIDE SEQUENCE [LARGE SCALE GENOMIC DNA]</scope>
    <source>
        <strain evidence="3">NBRC 106396</strain>
    </source>
</reference>
<dbReference type="Proteomes" id="UP001596549">
    <property type="component" value="Unassembled WGS sequence"/>
</dbReference>
<keyword evidence="1" id="KW-0812">Transmembrane</keyword>
<keyword evidence="3" id="KW-1185">Reference proteome</keyword>
<dbReference type="EMBL" id="JBHTCP010000002">
    <property type="protein sequence ID" value="MFC7370170.1"/>
    <property type="molecule type" value="Genomic_DNA"/>
</dbReference>
<accession>A0ABW2NL73</accession>
<gene>
    <name evidence="2" type="ORF">ACFQPF_00575</name>
</gene>
<keyword evidence="1" id="KW-0472">Membrane</keyword>
<evidence type="ECO:0000256" key="1">
    <source>
        <dbReference type="SAM" id="Phobius"/>
    </source>
</evidence>
<evidence type="ECO:0000313" key="3">
    <source>
        <dbReference type="Proteomes" id="UP001596549"/>
    </source>
</evidence>